<dbReference type="CDD" id="cd09272">
    <property type="entry name" value="RNase_HI_RT_Ty1"/>
    <property type="match status" value="1"/>
</dbReference>
<dbReference type="Proteomes" id="UP000693970">
    <property type="component" value="Unassembled WGS sequence"/>
</dbReference>
<sequence length="508" mass="58405">MDRTGCFPSCWLLVLGYVMFVMNHLANPALNWDIPLQRLTGNTVDISILLRYPFWHKVYANIPNATFPSDTREQLCWMVGFSETVGHAMTYKLLTCDTKKIIHRSSVRSAEDPSTVNVRAAPVDGESIKQHIKSKHDVLQEISTAPDGHTPNLPIDVTGRSVVIPQENGEKLRAKIIETIGNNSTKDENTEFRLVYEKSDIEEVLTYQQIMEYLDEDERNQRVWKFNRISGHQGPLKQSDSDYKGSSFNVMIEWENGEVTTEPLNIIAEDDPVTCAIYALDNGLLDSPGWMRFRKLARRQKKLFRMANQAKLRSFRTAPRYMYGIEIPRDYQHALELDRKNGNTLWQDCTVLELSQLKEYRTFKDMGKGKAPPLRFKDACIRFRTNEPDYTDLPNRPSEWDKSIIGDAIEMLPHDAPKPLGKRVVMTHYVDANLYHDWITGRSVTGILSLLNQTPIDWYSKKQSTVETATYGSEFVATRVCIDRAVDIRATLRYLGVPLAHRDVVWRQ</sequence>
<feature type="signal peptide" evidence="1">
    <location>
        <begin position="1"/>
        <end position="26"/>
    </location>
</feature>
<comment type="caution">
    <text evidence="2">The sequence shown here is derived from an EMBL/GenBank/DDBJ whole genome shotgun (WGS) entry which is preliminary data.</text>
</comment>
<protein>
    <submittedName>
        <fullName evidence="2">Uncharacterized protein</fullName>
    </submittedName>
</protein>
<dbReference type="AlphaFoldDB" id="A0A9K3KD57"/>
<accession>A0A9K3KD57</accession>
<evidence type="ECO:0000313" key="3">
    <source>
        <dbReference type="Proteomes" id="UP000693970"/>
    </source>
</evidence>
<organism evidence="2 3">
    <name type="scientific">Nitzschia inconspicua</name>
    <dbReference type="NCBI Taxonomy" id="303405"/>
    <lineage>
        <taxon>Eukaryota</taxon>
        <taxon>Sar</taxon>
        <taxon>Stramenopiles</taxon>
        <taxon>Ochrophyta</taxon>
        <taxon>Bacillariophyta</taxon>
        <taxon>Bacillariophyceae</taxon>
        <taxon>Bacillariophycidae</taxon>
        <taxon>Bacillariales</taxon>
        <taxon>Bacillariaceae</taxon>
        <taxon>Nitzschia</taxon>
    </lineage>
</organism>
<dbReference type="EMBL" id="JAGRRH010000026">
    <property type="protein sequence ID" value="KAG7341094.1"/>
    <property type="molecule type" value="Genomic_DNA"/>
</dbReference>
<reference evidence="2" key="2">
    <citation type="submission" date="2021-04" db="EMBL/GenBank/DDBJ databases">
        <authorList>
            <person name="Podell S."/>
        </authorList>
    </citation>
    <scope>NUCLEOTIDE SEQUENCE</scope>
    <source>
        <strain evidence="2">Hildebrandi</strain>
    </source>
</reference>
<reference evidence="2" key="1">
    <citation type="journal article" date="2021" name="Sci. Rep.">
        <title>Diploid genomic architecture of Nitzschia inconspicua, an elite biomass production diatom.</title>
        <authorList>
            <person name="Oliver A."/>
            <person name="Podell S."/>
            <person name="Pinowska A."/>
            <person name="Traller J.C."/>
            <person name="Smith S.R."/>
            <person name="McClure R."/>
            <person name="Beliaev A."/>
            <person name="Bohutskyi P."/>
            <person name="Hill E.A."/>
            <person name="Rabines A."/>
            <person name="Zheng H."/>
            <person name="Allen L.Z."/>
            <person name="Kuo A."/>
            <person name="Grigoriev I.V."/>
            <person name="Allen A.E."/>
            <person name="Hazlebeck D."/>
            <person name="Allen E.E."/>
        </authorList>
    </citation>
    <scope>NUCLEOTIDE SEQUENCE</scope>
    <source>
        <strain evidence="2">Hildebrandi</strain>
    </source>
</reference>
<feature type="chain" id="PRO_5039937794" evidence="1">
    <location>
        <begin position="27"/>
        <end position="508"/>
    </location>
</feature>
<keyword evidence="3" id="KW-1185">Reference proteome</keyword>
<dbReference type="OrthoDB" id="39557at2759"/>
<gene>
    <name evidence="2" type="ORF">IV203_023045</name>
</gene>
<keyword evidence="1" id="KW-0732">Signal</keyword>
<name>A0A9K3KD57_9STRA</name>
<evidence type="ECO:0000256" key="1">
    <source>
        <dbReference type="SAM" id="SignalP"/>
    </source>
</evidence>
<evidence type="ECO:0000313" key="2">
    <source>
        <dbReference type="EMBL" id="KAG7341094.1"/>
    </source>
</evidence>
<proteinExistence type="predicted"/>